<sequence>MKLYDIKEQSITINNEFVTGWAPDTKLEFHSRYGGEVQFVLNLLCNSPIFEKVKMIAGSRYIVSTNLACAAAKFENIRLELQPFSIQFTEDCPTVKLIFRARPV</sequence>
<dbReference type="EMBL" id="MK719701">
    <property type="protein sequence ID" value="QCQ57861.1"/>
    <property type="molecule type" value="Genomic_DNA"/>
</dbReference>
<accession>A0A4P8MV23</accession>
<dbReference type="Proteomes" id="UP000304214">
    <property type="component" value="Segment"/>
</dbReference>
<proteinExistence type="predicted"/>
<reference evidence="1 2" key="1">
    <citation type="submission" date="2019-03" db="EMBL/GenBank/DDBJ databases">
        <title>Genomic and seasonal variations among aquatic phages infecting the Baltic Sea Gammaproteobacteria Rheinheimera sp. bal341.</title>
        <authorList>
            <person name="Nilsson E."/>
            <person name="Li K."/>
            <person name="Fridlund J."/>
            <person name="Sulcius S."/>
            <person name="Bunse C."/>
            <person name="Karlsson C.M.G."/>
            <person name="Lindh M."/>
            <person name="Lundin D."/>
            <person name="Pinhassi J."/>
            <person name="Holmfeldt K."/>
        </authorList>
    </citation>
    <scope>NUCLEOTIDE SEQUENCE [LARGE SCALE GENOMIC DNA]</scope>
</reference>
<organism evidence="1 2">
    <name type="scientific">Rheinheimera phage vB_RspM_Barba1A</name>
    <dbReference type="NCBI Taxonomy" id="2565659"/>
    <lineage>
        <taxon>Viruses</taxon>
        <taxon>Duplodnaviria</taxon>
        <taxon>Heunggongvirae</taxon>
        <taxon>Uroviricota</taxon>
        <taxon>Caudoviricetes</taxon>
        <taxon>Barbavirus</taxon>
        <taxon>Barbavirus barba18A</taxon>
    </lineage>
</organism>
<evidence type="ECO:0000313" key="2">
    <source>
        <dbReference type="Proteomes" id="UP000304214"/>
    </source>
</evidence>
<evidence type="ECO:0000313" key="1">
    <source>
        <dbReference type="EMBL" id="QCQ57861.1"/>
    </source>
</evidence>
<protein>
    <submittedName>
        <fullName evidence="1">Uncharacterized protein</fullName>
    </submittedName>
</protein>
<name>A0A4P8MV23_9CAUD</name>
<gene>
    <name evidence="1" type="ORF">Barba1A_gp010</name>
</gene>